<gene>
    <name evidence="2" type="ORF">SAMN05444817_10461</name>
</gene>
<dbReference type="STRING" id="1161099.SAMN05444817_10461"/>
<dbReference type="PROSITE" id="PS51257">
    <property type="entry name" value="PROKAR_LIPOPROTEIN"/>
    <property type="match status" value="1"/>
</dbReference>
<dbReference type="Proteomes" id="UP000186292">
    <property type="component" value="Unassembled WGS sequence"/>
</dbReference>
<reference evidence="3" key="1">
    <citation type="submission" date="2017-01" db="EMBL/GenBank/DDBJ databases">
        <authorList>
            <person name="Varghese N."/>
            <person name="Submissions S."/>
        </authorList>
    </citation>
    <scope>NUCLEOTIDE SEQUENCE [LARGE SCALE GENOMIC DNA]</scope>
    <source>
        <strain evidence="3">DSM 44531</strain>
    </source>
</reference>
<name>A0A1N7J6D0_9CORY</name>
<feature type="chain" id="PRO_5038879488" description="Lipoprotein LpqE" evidence="1">
    <location>
        <begin position="26"/>
        <end position="183"/>
    </location>
</feature>
<proteinExistence type="predicted"/>
<organism evidence="2 3">
    <name type="scientific">Corynebacterium appendicis CIP 107643</name>
    <dbReference type="NCBI Taxonomy" id="1161099"/>
    <lineage>
        <taxon>Bacteria</taxon>
        <taxon>Bacillati</taxon>
        <taxon>Actinomycetota</taxon>
        <taxon>Actinomycetes</taxon>
        <taxon>Mycobacteriales</taxon>
        <taxon>Corynebacteriaceae</taxon>
        <taxon>Corynebacterium</taxon>
    </lineage>
</organism>
<feature type="signal peptide" evidence="1">
    <location>
        <begin position="1"/>
        <end position="25"/>
    </location>
</feature>
<accession>A0A1N7J6D0</accession>
<keyword evidence="3" id="KW-1185">Reference proteome</keyword>
<sequence length="183" mass="19060">MKSLKSVARRGGAVSVAAASALLLAACSAGQITQTSSQVAAVNGASAQTEDGSVAVRDVTVLLDETGKAALKFTATNQDYDMREHTLQSVEVDGQSVQLGSVDPMPYNTTLVGDSADGLDTMPEADMDKIQYVETALDNDDFAYGGNLPVTFTFDSGTIETLATVSAPTVKSGESHRQPEAEH</sequence>
<evidence type="ECO:0008006" key="4">
    <source>
        <dbReference type="Google" id="ProtNLM"/>
    </source>
</evidence>
<dbReference type="AlphaFoldDB" id="A0A1N7J6D0"/>
<evidence type="ECO:0000256" key="1">
    <source>
        <dbReference type="SAM" id="SignalP"/>
    </source>
</evidence>
<protein>
    <recommendedName>
        <fullName evidence="4">Lipoprotein LpqE</fullName>
    </recommendedName>
</protein>
<keyword evidence="1" id="KW-0732">Signal</keyword>
<evidence type="ECO:0000313" key="3">
    <source>
        <dbReference type="Proteomes" id="UP000186292"/>
    </source>
</evidence>
<dbReference type="EMBL" id="FTOF01000004">
    <property type="protein sequence ID" value="SIS44915.1"/>
    <property type="molecule type" value="Genomic_DNA"/>
</dbReference>
<evidence type="ECO:0000313" key="2">
    <source>
        <dbReference type="EMBL" id="SIS44915.1"/>
    </source>
</evidence>